<reference evidence="9 10" key="1">
    <citation type="journal article" date="2007" name="Proc. Natl. Acad. Sci. U.S.A.">
        <title>Dandruff-associated Malassezia genomes reveal convergent and divergent virulence traits shared with plant and human fungal pathogens.</title>
        <authorList>
            <person name="Xu J."/>
            <person name="Saunders C.W."/>
            <person name="Hu P."/>
            <person name="Grant R.A."/>
            <person name="Boekhout T."/>
            <person name="Kuramae E.E."/>
            <person name="Kronstad J.W."/>
            <person name="Deangelis Y.M."/>
            <person name="Reeder N.L."/>
            <person name="Johnstone K.R."/>
            <person name="Leland M."/>
            <person name="Fieno A.M."/>
            <person name="Begley W.M."/>
            <person name="Sun Y."/>
            <person name="Lacey M.P."/>
            <person name="Chaudhary T."/>
            <person name="Keough T."/>
            <person name="Chu L."/>
            <person name="Sears R."/>
            <person name="Yuan B."/>
            <person name="Dawson T.L.Jr."/>
        </authorList>
    </citation>
    <scope>NUCLEOTIDE SEQUENCE [LARGE SCALE GENOMIC DNA]</scope>
    <source>
        <strain evidence="10">ATCC MYA-4612 / CBS 7966</strain>
    </source>
</reference>
<dbReference type="Pfam" id="PF05620">
    <property type="entry name" value="TMEM208_SND2"/>
    <property type="match status" value="1"/>
</dbReference>
<comment type="caution">
    <text evidence="9">The sequence shown here is derived from an EMBL/GenBank/DDBJ whole genome shotgun (WGS) entry which is preliminary data.</text>
</comment>
<sequence length="180" mass="20385">MARGAQKRVSQANQRAVATLAYGFLVSNTLFVLAACLRRQTSPWRTWTLYGITEFLAALIAWKLVAMAQVGDDLSLPGMTAYMFDFVYITWFVHVGVALVSRRLWWTYAVIPMYLSYLFYKNVFVPYILPRLRPARHVPQGGYRGTAPSEDKGTSVSKRQAKMQARQARGGGLRVQTRRG</sequence>
<keyword evidence="3 8" id="KW-0812">Transmembrane</keyword>
<dbReference type="GO" id="GO:0005773">
    <property type="term" value="C:vacuole"/>
    <property type="evidence" value="ECO:0007669"/>
    <property type="project" value="GOC"/>
</dbReference>
<name>A8QD48_MALGO</name>
<feature type="transmembrane region" description="Helical" evidence="8">
    <location>
        <begin position="47"/>
        <end position="68"/>
    </location>
</feature>
<proteinExistence type="inferred from homology"/>
<feature type="transmembrane region" description="Helical" evidence="8">
    <location>
        <begin position="105"/>
        <end position="129"/>
    </location>
</feature>
<keyword evidence="4" id="KW-0256">Endoplasmic reticulum</keyword>
<dbReference type="GeneID" id="5853044"/>
<evidence type="ECO:0000256" key="3">
    <source>
        <dbReference type="ARBA" id="ARBA00022692"/>
    </source>
</evidence>
<dbReference type="Proteomes" id="UP000008837">
    <property type="component" value="Unassembled WGS sequence"/>
</dbReference>
<evidence type="ECO:0000256" key="5">
    <source>
        <dbReference type="ARBA" id="ARBA00022989"/>
    </source>
</evidence>
<dbReference type="VEuPathDB" id="FungiDB:MGL_4116"/>
<dbReference type="PANTHER" id="PTHR13505:SF7">
    <property type="entry name" value="TRANSMEMBRANE PROTEIN 208"/>
    <property type="match status" value="1"/>
</dbReference>
<dbReference type="EMBL" id="AAYY01000020">
    <property type="protein sequence ID" value="EDP41567.1"/>
    <property type="molecule type" value="Genomic_DNA"/>
</dbReference>
<dbReference type="PANTHER" id="PTHR13505">
    <property type="entry name" value="TRANSMEMBRANE PROTEIN 208"/>
    <property type="match status" value="1"/>
</dbReference>
<keyword evidence="6 8" id="KW-0472">Membrane</keyword>
<evidence type="ECO:0000313" key="9">
    <source>
        <dbReference type="EMBL" id="EDP41567.1"/>
    </source>
</evidence>
<feature type="transmembrane region" description="Helical" evidence="8">
    <location>
        <begin position="80"/>
        <end position="99"/>
    </location>
</feature>
<evidence type="ECO:0000256" key="4">
    <source>
        <dbReference type="ARBA" id="ARBA00022824"/>
    </source>
</evidence>
<evidence type="ECO:0000256" key="8">
    <source>
        <dbReference type="SAM" id="Phobius"/>
    </source>
</evidence>
<dbReference type="RefSeq" id="XP_001728781.1">
    <property type="nucleotide sequence ID" value="XM_001728729.1"/>
</dbReference>
<protein>
    <submittedName>
        <fullName evidence="9">Uncharacterized protein</fullName>
    </submittedName>
</protein>
<dbReference type="KEGG" id="mgl:MGL_4116"/>
<evidence type="ECO:0000256" key="7">
    <source>
        <dbReference type="SAM" id="MobiDB-lite"/>
    </source>
</evidence>
<dbReference type="GO" id="GO:0005789">
    <property type="term" value="C:endoplasmic reticulum membrane"/>
    <property type="evidence" value="ECO:0007669"/>
    <property type="project" value="UniProtKB-SubCell"/>
</dbReference>
<evidence type="ECO:0000313" key="10">
    <source>
        <dbReference type="Proteomes" id="UP000008837"/>
    </source>
</evidence>
<dbReference type="InParanoid" id="A8QD48"/>
<evidence type="ECO:0000256" key="2">
    <source>
        <dbReference type="ARBA" id="ARBA00009950"/>
    </source>
</evidence>
<keyword evidence="10" id="KW-1185">Reference proteome</keyword>
<comment type="similarity">
    <text evidence="2">Belongs to the TMEM208 family.</text>
</comment>
<dbReference type="GO" id="GO:0006624">
    <property type="term" value="P:vacuolar protein processing"/>
    <property type="evidence" value="ECO:0007669"/>
    <property type="project" value="TreeGrafter"/>
</dbReference>
<feature type="transmembrane region" description="Helical" evidence="8">
    <location>
        <begin position="16"/>
        <end position="35"/>
    </location>
</feature>
<accession>A8QD48</accession>
<dbReference type="InterPro" id="IPR008506">
    <property type="entry name" value="SND2/TMEM208"/>
</dbReference>
<evidence type="ECO:0000256" key="6">
    <source>
        <dbReference type="ARBA" id="ARBA00023136"/>
    </source>
</evidence>
<evidence type="ECO:0000256" key="1">
    <source>
        <dbReference type="ARBA" id="ARBA00004477"/>
    </source>
</evidence>
<feature type="region of interest" description="Disordered" evidence="7">
    <location>
        <begin position="140"/>
        <end position="180"/>
    </location>
</feature>
<comment type="subcellular location">
    <subcellularLocation>
        <location evidence="1">Endoplasmic reticulum membrane</location>
        <topology evidence="1">Multi-pass membrane protein</topology>
    </subcellularLocation>
</comment>
<dbReference type="FunCoup" id="A8QD48">
    <property type="interactions" value="2"/>
</dbReference>
<dbReference type="STRING" id="425265.A8QD48"/>
<keyword evidence="5 8" id="KW-1133">Transmembrane helix</keyword>
<organism evidence="9 10">
    <name type="scientific">Malassezia globosa (strain ATCC MYA-4612 / CBS 7966)</name>
    <name type="common">Dandruff-associated fungus</name>
    <dbReference type="NCBI Taxonomy" id="425265"/>
    <lineage>
        <taxon>Eukaryota</taxon>
        <taxon>Fungi</taxon>
        <taxon>Dikarya</taxon>
        <taxon>Basidiomycota</taxon>
        <taxon>Ustilaginomycotina</taxon>
        <taxon>Malasseziomycetes</taxon>
        <taxon>Malasseziales</taxon>
        <taxon>Malasseziaceae</taxon>
        <taxon>Malassezia</taxon>
    </lineage>
</organism>
<dbReference type="AlphaFoldDB" id="A8QD48"/>
<dbReference type="OMA" id="YIATFFP"/>
<dbReference type="OrthoDB" id="10012212at2759"/>
<gene>
    <name evidence="9" type="ORF">MGL_4116</name>
</gene>